<evidence type="ECO:0000256" key="2">
    <source>
        <dbReference type="ARBA" id="ARBA00022649"/>
    </source>
</evidence>
<dbReference type="PANTHER" id="PTHR33755">
    <property type="entry name" value="TOXIN PARE1-RELATED"/>
    <property type="match status" value="1"/>
</dbReference>
<sequence length="100" mass="12005">MSDRFYVLSEKADADLEEIFDYTCEEFGFNQAEKYLLEIEGIFYFLFKNPFSGRSRNEIKEGLYSFPKDNHIIFYRIHNDHIRIIRVLHGSRDLPNSFLI</sequence>
<evidence type="ECO:0000313" key="5">
    <source>
        <dbReference type="Proteomes" id="UP000199036"/>
    </source>
</evidence>
<evidence type="ECO:0000313" key="4">
    <source>
        <dbReference type="EMBL" id="SFN63175.1"/>
    </source>
</evidence>
<dbReference type="RefSeq" id="WP_091521812.1">
    <property type="nucleotide sequence ID" value="NZ_FOVI01000008.1"/>
</dbReference>
<dbReference type="OrthoDB" id="7173315at2"/>
<dbReference type="PIRSF" id="PIRSF029218">
    <property type="entry name" value="ParE"/>
    <property type="match status" value="1"/>
</dbReference>
<dbReference type="InterPro" id="IPR051803">
    <property type="entry name" value="TA_system_RelE-like_toxin"/>
</dbReference>
<proteinExistence type="inferred from homology"/>
<name>A0A1I5AL64_9FLAO</name>
<dbReference type="EMBL" id="FOVI01000008">
    <property type="protein sequence ID" value="SFN63175.1"/>
    <property type="molecule type" value="Genomic_DNA"/>
</dbReference>
<keyword evidence="2" id="KW-1277">Toxin-antitoxin system</keyword>
<dbReference type="STRING" id="913024.SAMN05421741_10887"/>
<dbReference type="Gene3D" id="3.30.2310.20">
    <property type="entry name" value="RelE-like"/>
    <property type="match status" value="1"/>
</dbReference>
<evidence type="ECO:0000256" key="1">
    <source>
        <dbReference type="ARBA" id="ARBA00006226"/>
    </source>
</evidence>
<dbReference type="AlphaFoldDB" id="A0A1I5AL64"/>
<dbReference type="InterPro" id="IPR035093">
    <property type="entry name" value="RelE/ParE_toxin_dom_sf"/>
</dbReference>
<evidence type="ECO:0000256" key="3">
    <source>
        <dbReference type="PIRNR" id="PIRNR029218"/>
    </source>
</evidence>
<comment type="similarity">
    <text evidence="1 3">Belongs to the RelE toxin family.</text>
</comment>
<gene>
    <name evidence="4" type="ORF">SAMN05421741_10887</name>
</gene>
<accession>A0A1I5AL64</accession>
<dbReference type="Proteomes" id="UP000199036">
    <property type="component" value="Unassembled WGS sequence"/>
</dbReference>
<protein>
    <recommendedName>
        <fullName evidence="3">Toxin</fullName>
    </recommendedName>
</protein>
<dbReference type="Pfam" id="PF05016">
    <property type="entry name" value="ParE_toxin"/>
    <property type="match status" value="1"/>
</dbReference>
<dbReference type="InterPro" id="IPR028344">
    <property type="entry name" value="ParE1/4"/>
</dbReference>
<reference evidence="5" key="1">
    <citation type="submission" date="2016-10" db="EMBL/GenBank/DDBJ databases">
        <authorList>
            <person name="Varghese N."/>
            <person name="Submissions S."/>
        </authorList>
    </citation>
    <scope>NUCLEOTIDE SEQUENCE [LARGE SCALE GENOMIC DNA]</scope>
    <source>
        <strain evidence="5">DS-12</strain>
    </source>
</reference>
<organism evidence="4 5">
    <name type="scientific">Paenimyroides ummariense</name>
    <dbReference type="NCBI Taxonomy" id="913024"/>
    <lineage>
        <taxon>Bacteria</taxon>
        <taxon>Pseudomonadati</taxon>
        <taxon>Bacteroidota</taxon>
        <taxon>Flavobacteriia</taxon>
        <taxon>Flavobacteriales</taxon>
        <taxon>Flavobacteriaceae</taxon>
        <taxon>Paenimyroides</taxon>
    </lineage>
</organism>
<dbReference type="InterPro" id="IPR007712">
    <property type="entry name" value="RelE/ParE_toxin"/>
</dbReference>
<keyword evidence="5" id="KW-1185">Reference proteome</keyword>
<dbReference type="PANTHER" id="PTHR33755:SF9">
    <property type="entry name" value="TOXIN PARE1"/>
    <property type="match status" value="1"/>
</dbReference>